<feature type="compositionally biased region" description="Basic and acidic residues" evidence="4">
    <location>
        <begin position="713"/>
        <end position="751"/>
    </location>
</feature>
<dbReference type="InterPro" id="IPR047249">
    <property type="entry name" value="BRCT_p53bp1-like_rpt1"/>
</dbReference>
<feature type="compositionally biased region" description="Basic and acidic residues" evidence="4">
    <location>
        <begin position="24"/>
        <end position="39"/>
    </location>
</feature>
<feature type="region of interest" description="Disordered" evidence="4">
    <location>
        <begin position="166"/>
        <end position="234"/>
    </location>
</feature>
<feature type="compositionally biased region" description="Low complexity" evidence="4">
    <location>
        <begin position="362"/>
        <end position="379"/>
    </location>
</feature>
<evidence type="ECO:0000256" key="3">
    <source>
        <dbReference type="ARBA" id="ARBA00023242"/>
    </source>
</evidence>
<comment type="subcellular location">
    <subcellularLocation>
        <location evidence="1">Nucleus</location>
    </subcellularLocation>
</comment>
<dbReference type="InterPro" id="IPR041297">
    <property type="entry name" value="Crb2_Tudor"/>
</dbReference>
<dbReference type="GO" id="GO:0042393">
    <property type="term" value="F:histone binding"/>
    <property type="evidence" value="ECO:0007669"/>
    <property type="project" value="TreeGrafter"/>
</dbReference>
<feature type="region of interest" description="Disordered" evidence="4">
    <location>
        <begin position="504"/>
        <end position="558"/>
    </location>
</feature>
<evidence type="ECO:0000256" key="2">
    <source>
        <dbReference type="ARBA" id="ARBA00022763"/>
    </source>
</evidence>
<accession>W9X7W5</accession>
<dbReference type="InterPro" id="IPR036420">
    <property type="entry name" value="BRCT_dom_sf"/>
</dbReference>
<feature type="region of interest" description="Disordered" evidence="4">
    <location>
        <begin position="254"/>
        <end position="319"/>
    </location>
</feature>
<feature type="compositionally biased region" description="Low complexity" evidence="4">
    <location>
        <begin position="534"/>
        <end position="547"/>
    </location>
</feature>
<feature type="compositionally biased region" description="Polar residues" evidence="4">
    <location>
        <begin position="790"/>
        <end position="807"/>
    </location>
</feature>
<dbReference type="GO" id="GO:0045944">
    <property type="term" value="P:positive regulation of transcription by RNA polymerase II"/>
    <property type="evidence" value="ECO:0007669"/>
    <property type="project" value="TreeGrafter"/>
</dbReference>
<feature type="region of interest" description="Disordered" evidence="4">
    <location>
        <begin position="86"/>
        <end position="113"/>
    </location>
</feature>
<evidence type="ECO:0000313" key="7">
    <source>
        <dbReference type="Proteomes" id="UP000019471"/>
    </source>
</evidence>
<sequence>MATDSLLSIDIATIKADILAPLESGHKQPDSEHNLHTEVQDTTECDVQPPIPDTEPASVAELPSTVPDSQLIVTNVESQLQSLPSAFASNKPVATTQKMTSQGSDAPTQELSPSHYEHLINQSRSAGHLEDQEYELVLDQELDEDTGATLHEGDEGHVDLISSLVPQKGAASDEEEEDAEPAEVASSPTKSLRALSQFPESQRFKTPATAGRKRRYNGDVVDSPELPRNPLLRGSESRAHVMGLSQAFAATQANTSPFVGDNGDPHSDRPSPNIELQPRPMTATTSSPLRPISDFKRASTEPASRYVSVKQSQALRERARRQHAILNEGEDSDQDSFDGNEDSFLDRERRQLERNRKIQAQLSSISKRSMRSISLSKSSPILGPIRTSPESAVPVERPRIQSDSNPIRRDRQISGNESEEETEQEDNTSVAVTRSSQPMVDDDEEDKENVSDRASRIPETTARLYRVMTDIPTHVQDSPLLRHGQGIDDHTMALSSPQLFAVADSQPERSLKQRRTTTQVLRSSAADEGLDFVPQSSTPSSPRATPTNQEHAASGAPVHHTAAAADEYLSTQKELTGTVTDGIVLDSNSQTYQPHTSTVPQTSSNKQQIQSDKESDARPQPVVAESHEEFDTAQTHKLASTAAEQPAATDLSSPPILTTPPGQRRKRLAEIAAEPSPPKSPLSFDASEALQLDPNFQSPIGRSPPLGRINRWVSKEAEVPAGRSDSRQGRDLSKEPESNEASDLPKDHNDCGKPSLGPATGCSERPGQAVSPHVTYSRRERRPTAKALSAISTRPRITSSTARSSGWNLGDPPPQKDVPISKPSAGMEPKAKHNGVSEQIINTLNKRLKSAKSAALETPLPNDVQHVQHQQDSPDPIGFDEPSSLNATTELGAHNEAESDSGERKIAPNMVFACFNGKSRAYHPAICLGRPNADSRRFLIQWEGYDPDEVDEHGVRSLDLRIGDQVKIDMQGFPKVSHVIRGFKNKIMQANIPTDRAVVTDIRGYQTLVVAPKQRKSVLGGAYDELVKKVPVSAIYLDSIMWGQMKDRIYQYKPSIQAVLSFGISTPLDRASTPTTPSSRTRRGMAAMGPSAGQIDLTKCLLSKMAFAISYEDNNRKRCLMDLIQNNGGVILQESFLDLFEPDSVLLKEEFSGFSFAALLADRHSRKEKYLQALALGLPCLSGKWIEVCVKSDKIVGWASYLLPAGESAELEGATRSRILPLSASAEDLRVKDIINLRPKILTDSQVVVVMGKGKAEAKRRPYLSLVRALNPATLELELDLMAVKARLETDLGDSETIKYVFVDDREVEAAKATFLTSTSNKPGTQPERGRKRGKRKHERGQEHEDGDAKPEVSHTGVKVKVMCNEDIVQSLILGKLWIG</sequence>
<dbReference type="RefSeq" id="XP_007739889.1">
    <property type="nucleotide sequence ID" value="XM_007741699.1"/>
</dbReference>
<dbReference type="EMBL" id="AMGX01000001">
    <property type="protein sequence ID" value="EXJ76572.1"/>
    <property type="molecule type" value="Genomic_DNA"/>
</dbReference>
<feature type="region of interest" description="Disordered" evidence="4">
    <location>
        <begin position="1314"/>
        <end position="1354"/>
    </location>
</feature>
<dbReference type="Gene3D" id="2.30.30.140">
    <property type="match status" value="1"/>
</dbReference>
<feature type="compositionally biased region" description="Polar residues" evidence="4">
    <location>
        <begin position="1315"/>
        <end position="1324"/>
    </location>
</feature>
<protein>
    <recommendedName>
        <fullName evidence="5">BRCT domain-containing protein</fullName>
    </recommendedName>
</protein>
<dbReference type="PANTHER" id="PTHR15321:SF3">
    <property type="entry name" value="TP53-BINDING PROTEIN 1"/>
    <property type="match status" value="1"/>
</dbReference>
<evidence type="ECO:0000313" key="6">
    <source>
        <dbReference type="EMBL" id="EXJ76572.1"/>
    </source>
</evidence>
<dbReference type="Proteomes" id="UP000019471">
    <property type="component" value="Unassembled WGS sequence"/>
</dbReference>
<dbReference type="GO" id="GO:0000077">
    <property type="term" value="P:DNA damage checkpoint signaling"/>
    <property type="evidence" value="ECO:0007669"/>
    <property type="project" value="TreeGrafter"/>
</dbReference>
<keyword evidence="2" id="KW-0227">DNA damage</keyword>
<dbReference type="Pfam" id="PF18115">
    <property type="entry name" value="Tudor_3"/>
    <property type="match status" value="1"/>
</dbReference>
<feature type="compositionally biased region" description="Acidic residues" evidence="4">
    <location>
        <begin position="417"/>
        <end position="426"/>
    </location>
</feature>
<dbReference type="eggNOG" id="KOG3548">
    <property type="taxonomic scope" value="Eukaryota"/>
</dbReference>
<feature type="compositionally biased region" description="Polar residues" evidence="4">
    <location>
        <begin position="588"/>
        <end position="610"/>
    </location>
</feature>
<feature type="region of interest" description="Disordered" evidence="4">
    <location>
        <begin position="859"/>
        <end position="886"/>
    </location>
</feature>
<dbReference type="GO" id="GO:0005634">
    <property type="term" value="C:nucleus"/>
    <property type="evidence" value="ECO:0007669"/>
    <property type="project" value="UniProtKB-SubCell"/>
</dbReference>
<dbReference type="PROSITE" id="PS50172">
    <property type="entry name" value="BRCT"/>
    <property type="match status" value="1"/>
</dbReference>
<proteinExistence type="predicted"/>
<reference evidence="6 7" key="1">
    <citation type="submission" date="2013-03" db="EMBL/GenBank/DDBJ databases">
        <title>The Genome Sequence of Cladophialophora psammophila CBS 110553.</title>
        <authorList>
            <consortium name="The Broad Institute Genomics Platform"/>
            <person name="Cuomo C."/>
            <person name="de Hoog S."/>
            <person name="Gorbushina A."/>
            <person name="Walker B."/>
            <person name="Young S.K."/>
            <person name="Zeng Q."/>
            <person name="Gargeya S."/>
            <person name="Fitzgerald M."/>
            <person name="Haas B."/>
            <person name="Abouelleil A."/>
            <person name="Allen A.W."/>
            <person name="Alvarado L."/>
            <person name="Arachchi H.M."/>
            <person name="Berlin A.M."/>
            <person name="Chapman S.B."/>
            <person name="Gainer-Dewar J."/>
            <person name="Goldberg J."/>
            <person name="Griggs A."/>
            <person name="Gujja S."/>
            <person name="Hansen M."/>
            <person name="Howarth C."/>
            <person name="Imamovic A."/>
            <person name="Ireland A."/>
            <person name="Larimer J."/>
            <person name="McCowan C."/>
            <person name="Murphy C."/>
            <person name="Pearson M."/>
            <person name="Poon T.W."/>
            <person name="Priest M."/>
            <person name="Roberts A."/>
            <person name="Saif S."/>
            <person name="Shea T."/>
            <person name="Sisk P."/>
            <person name="Sykes S."/>
            <person name="Wortman J."/>
            <person name="Nusbaum C."/>
            <person name="Birren B."/>
        </authorList>
    </citation>
    <scope>NUCLEOTIDE SEQUENCE [LARGE SCALE GENOMIC DNA]</scope>
    <source>
        <strain evidence="6 7">CBS 110553</strain>
    </source>
</reference>
<evidence type="ECO:0000256" key="1">
    <source>
        <dbReference type="ARBA" id="ARBA00004123"/>
    </source>
</evidence>
<feature type="compositionally biased region" description="Basic and acidic residues" evidence="4">
    <location>
        <begin position="1340"/>
        <end position="1353"/>
    </location>
</feature>
<dbReference type="InterPro" id="IPR001357">
    <property type="entry name" value="BRCT_dom"/>
</dbReference>
<dbReference type="PANTHER" id="PTHR15321">
    <property type="entry name" value="TUMOR SUPPRESSOR P53-BINDING PROTEIN 1"/>
    <property type="match status" value="1"/>
</dbReference>
<dbReference type="STRING" id="1182543.W9X7W5"/>
<feature type="compositionally biased region" description="Basic residues" evidence="4">
    <location>
        <begin position="1330"/>
        <end position="1339"/>
    </location>
</feature>
<dbReference type="SUPFAM" id="SSF52113">
    <property type="entry name" value="BRCT domain"/>
    <property type="match status" value="1"/>
</dbReference>
<dbReference type="InterPro" id="IPR047252">
    <property type="entry name" value="TP53BP1-like"/>
</dbReference>
<evidence type="ECO:0000259" key="5">
    <source>
        <dbReference type="PROSITE" id="PS50172"/>
    </source>
</evidence>
<feature type="region of interest" description="Disordered" evidence="4">
    <location>
        <begin position="355"/>
        <end position="453"/>
    </location>
</feature>
<feature type="compositionally biased region" description="Polar residues" evidence="4">
    <location>
        <begin position="86"/>
        <end position="112"/>
    </location>
</feature>
<dbReference type="CDD" id="cd17745">
    <property type="entry name" value="BRCT_p53bp1_rpt1"/>
    <property type="match status" value="1"/>
</dbReference>
<dbReference type="Gene3D" id="3.40.50.10190">
    <property type="entry name" value="BRCT domain"/>
    <property type="match status" value="1"/>
</dbReference>
<dbReference type="OrthoDB" id="129353at2759"/>
<organism evidence="6 7">
    <name type="scientific">Cladophialophora psammophila CBS 110553</name>
    <dbReference type="NCBI Taxonomy" id="1182543"/>
    <lineage>
        <taxon>Eukaryota</taxon>
        <taxon>Fungi</taxon>
        <taxon>Dikarya</taxon>
        <taxon>Ascomycota</taxon>
        <taxon>Pezizomycotina</taxon>
        <taxon>Eurotiomycetes</taxon>
        <taxon>Chaetothyriomycetidae</taxon>
        <taxon>Chaetothyriales</taxon>
        <taxon>Herpotrichiellaceae</taxon>
        <taxon>Cladophialophora</taxon>
    </lineage>
</organism>
<dbReference type="GeneID" id="19185816"/>
<name>W9X7W5_9EURO</name>
<keyword evidence="7" id="KW-1185">Reference proteome</keyword>
<feature type="compositionally biased region" description="Acidic residues" evidence="4">
    <location>
        <begin position="172"/>
        <end position="181"/>
    </location>
</feature>
<gene>
    <name evidence="6" type="ORF">A1O5_01080</name>
</gene>
<dbReference type="HOGENOM" id="CLU_002263_0_0_1"/>
<comment type="caution">
    <text evidence="6">The sequence shown here is derived from an EMBL/GenBank/DDBJ whole genome shotgun (WGS) entry which is preliminary data.</text>
</comment>
<feature type="region of interest" description="Disordered" evidence="4">
    <location>
        <begin position="588"/>
        <end position="833"/>
    </location>
</feature>
<feature type="domain" description="BRCT" evidence="5">
    <location>
        <begin position="1096"/>
        <end position="1203"/>
    </location>
</feature>
<feature type="region of interest" description="Disordered" evidence="4">
    <location>
        <begin position="23"/>
        <end position="63"/>
    </location>
</feature>
<evidence type="ECO:0000256" key="4">
    <source>
        <dbReference type="SAM" id="MobiDB-lite"/>
    </source>
</evidence>
<keyword evidence="3" id="KW-0539">Nucleus</keyword>
<feature type="compositionally biased region" description="Polar residues" evidence="4">
    <location>
        <begin position="427"/>
        <end position="438"/>
    </location>
</feature>
<feature type="compositionally biased region" description="Basic and acidic residues" evidence="4">
    <location>
        <begin position="396"/>
        <end position="412"/>
    </location>
</feature>